<proteinExistence type="predicted"/>
<evidence type="ECO:0000256" key="2">
    <source>
        <dbReference type="ARBA" id="ARBA00022695"/>
    </source>
</evidence>
<dbReference type="RefSeq" id="WP_033213689.1">
    <property type="nucleotide sequence ID" value="NZ_JNWZ01000012.1"/>
</dbReference>
<gene>
    <name evidence="5" type="primary">phpF</name>
</gene>
<dbReference type="EMBL" id="KP185121">
    <property type="protein sequence ID" value="AKO69608.1"/>
    <property type="molecule type" value="Genomic_DNA"/>
</dbReference>
<dbReference type="BioCyc" id="MetaCyc:MONOMER-19761"/>
<sequence length="186" mass="20989">MPQTGGPAHPIGVIHGRFQMLHLGHLEYLLAGADRCRTLVVGITNPDPWTTADEPSDPERGRPESNPCTYYERHLMVEAALTEAGVAPERLRIVPFPHSFPERLAHYAPREAVYLLTLYDAWGDAKLRRFHDLGLRTEVMWRRTEKPVSGSLVRRTLAAGGDWESLVPPGVARVVKERRIDERIRG</sequence>
<keyword evidence="1" id="KW-0808">Transferase</keyword>
<organism evidence="5">
    <name type="scientific">Kitasatospora phosalacinea</name>
    <dbReference type="NCBI Taxonomy" id="2065"/>
    <lineage>
        <taxon>Bacteria</taxon>
        <taxon>Bacillati</taxon>
        <taxon>Actinomycetota</taxon>
        <taxon>Actinomycetes</taxon>
        <taxon>Kitasatosporales</taxon>
        <taxon>Streptomycetaceae</taxon>
        <taxon>Kitasatospora</taxon>
    </lineage>
</organism>
<dbReference type="PANTHER" id="PTHR21342:SF0">
    <property type="entry name" value="BIFUNCTIONAL NMN ADENYLYLTRANSFERASE_NUDIX HYDROLASE"/>
    <property type="match status" value="1"/>
</dbReference>
<accession>A0A0M3N0F5</accession>
<dbReference type="GO" id="GO:0016779">
    <property type="term" value="F:nucleotidyltransferase activity"/>
    <property type="evidence" value="ECO:0007669"/>
    <property type="project" value="UniProtKB-KW"/>
</dbReference>
<evidence type="ECO:0000256" key="1">
    <source>
        <dbReference type="ARBA" id="ARBA00022679"/>
    </source>
</evidence>
<dbReference type="Pfam" id="PF01467">
    <property type="entry name" value="CTP_transf_like"/>
    <property type="match status" value="1"/>
</dbReference>
<protein>
    <submittedName>
        <fullName evidence="5">PhpF</fullName>
    </submittedName>
</protein>
<evidence type="ECO:0000256" key="3">
    <source>
        <dbReference type="SAM" id="MobiDB-lite"/>
    </source>
</evidence>
<dbReference type="AlphaFoldDB" id="A0A0M3N0F5"/>
<dbReference type="InterPro" id="IPR004821">
    <property type="entry name" value="Cyt_trans-like"/>
</dbReference>
<dbReference type="OrthoDB" id="3249147at2"/>
<evidence type="ECO:0000313" key="5">
    <source>
        <dbReference type="EMBL" id="AKO69608.1"/>
    </source>
</evidence>
<reference evidence="5" key="1">
    <citation type="journal article" date="2015" name="J. Antibiot.">
        <title>Conserved biosynthetic pathways for phosalacine, bialaphos and newly discovered phosphonic acid natural products.</title>
        <authorList>
            <person name="Blodgett J.A.V."/>
            <person name="Zhang J.K."/>
            <person name="Yu X."/>
            <person name="Metcalf W.W."/>
        </authorList>
    </citation>
    <scope>NUCLEOTIDE SEQUENCE</scope>
    <source>
        <strain evidence="5">NRRL B-16230</strain>
    </source>
</reference>
<feature type="region of interest" description="Disordered" evidence="3">
    <location>
        <begin position="47"/>
        <end position="67"/>
    </location>
</feature>
<keyword evidence="2" id="KW-0548">Nucleotidyltransferase</keyword>
<dbReference type="SUPFAM" id="SSF52374">
    <property type="entry name" value="Nucleotidylyl transferase"/>
    <property type="match status" value="1"/>
</dbReference>
<dbReference type="PANTHER" id="PTHR21342">
    <property type="entry name" value="PHOSPHOPANTETHEINE ADENYLYLTRANSFERASE"/>
    <property type="match status" value="1"/>
</dbReference>
<evidence type="ECO:0000259" key="4">
    <source>
        <dbReference type="Pfam" id="PF01467"/>
    </source>
</evidence>
<feature type="domain" description="Cytidyltransferase-like" evidence="4">
    <location>
        <begin position="14"/>
        <end position="80"/>
    </location>
</feature>
<name>A0A0M3N0F5_9ACTN</name>
<dbReference type="InterPro" id="IPR014729">
    <property type="entry name" value="Rossmann-like_a/b/a_fold"/>
</dbReference>
<dbReference type="Gene3D" id="3.40.50.620">
    <property type="entry name" value="HUPs"/>
    <property type="match status" value="1"/>
</dbReference>